<dbReference type="EMBL" id="JARGDH010000002">
    <property type="protein sequence ID" value="KAL0275574.1"/>
    <property type="molecule type" value="Genomic_DNA"/>
</dbReference>
<dbReference type="Gene3D" id="2.60.120.650">
    <property type="entry name" value="Cupin"/>
    <property type="match status" value="1"/>
</dbReference>
<evidence type="ECO:0000313" key="1">
    <source>
        <dbReference type="EMBL" id="KAL0275574.1"/>
    </source>
</evidence>
<reference evidence="1" key="1">
    <citation type="journal article" date="2024" name="Gigascience">
        <title>Chromosome-level genome of the poultry shaft louse Menopon gallinae provides insight into the host-switching and adaptive evolution of parasitic lice.</title>
        <authorList>
            <person name="Xu Y."/>
            <person name="Ma L."/>
            <person name="Liu S."/>
            <person name="Liang Y."/>
            <person name="Liu Q."/>
            <person name="He Z."/>
            <person name="Tian L."/>
            <person name="Duan Y."/>
            <person name="Cai W."/>
            <person name="Li H."/>
            <person name="Song F."/>
        </authorList>
    </citation>
    <scope>NUCLEOTIDE SEQUENCE</scope>
    <source>
        <strain evidence="1">Cailab_2023a</strain>
    </source>
</reference>
<organism evidence="1">
    <name type="scientific">Menopon gallinae</name>
    <name type="common">poultry shaft louse</name>
    <dbReference type="NCBI Taxonomy" id="328185"/>
    <lineage>
        <taxon>Eukaryota</taxon>
        <taxon>Metazoa</taxon>
        <taxon>Ecdysozoa</taxon>
        <taxon>Arthropoda</taxon>
        <taxon>Hexapoda</taxon>
        <taxon>Insecta</taxon>
        <taxon>Pterygota</taxon>
        <taxon>Neoptera</taxon>
        <taxon>Paraneoptera</taxon>
        <taxon>Psocodea</taxon>
        <taxon>Troctomorpha</taxon>
        <taxon>Phthiraptera</taxon>
        <taxon>Amblycera</taxon>
        <taxon>Menoponidae</taxon>
        <taxon>Menopon</taxon>
    </lineage>
</organism>
<proteinExistence type="predicted"/>
<comment type="caution">
    <text evidence="1">The sequence shown here is derived from an EMBL/GenBank/DDBJ whole genome shotgun (WGS) entry which is preliminary data.</text>
</comment>
<dbReference type="PANTHER" id="PTHR12480">
    <property type="entry name" value="ARGININE DEMETHYLASE AND LYSYL-HYDROXYLASE JMJD"/>
    <property type="match status" value="1"/>
</dbReference>
<gene>
    <name evidence="1" type="ORF">PYX00_003386</name>
</gene>
<evidence type="ECO:0008006" key="2">
    <source>
        <dbReference type="Google" id="ProtNLM"/>
    </source>
</evidence>
<accession>A0AAW2I0G9</accession>
<protein>
    <recommendedName>
        <fullName evidence="2">JmjC domain-containing protein</fullName>
    </recommendedName>
</protein>
<name>A0AAW2I0G9_9NEOP</name>
<dbReference type="PANTHER" id="PTHR12480:SF19">
    <property type="entry name" value="CUPIN-LIKE DOMAIN-CONTAINING PROTEIN"/>
    <property type="match status" value="1"/>
</dbReference>
<dbReference type="InterPro" id="IPR050910">
    <property type="entry name" value="JMJD6_ArgDemeth/LysHydrox"/>
</dbReference>
<dbReference type="AlphaFoldDB" id="A0AAW2I0G9"/>
<dbReference type="SUPFAM" id="SSF51197">
    <property type="entry name" value="Clavaminate synthase-like"/>
    <property type="match status" value="1"/>
</dbReference>
<dbReference type="GO" id="GO:0016706">
    <property type="term" value="F:2-oxoglutarate-dependent dioxygenase activity"/>
    <property type="evidence" value="ECO:0007669"/>
    <property type="project" value="TreeGrafter"/>
</dbReference>
<sequence>MCTIDMPQQLVRVFRPPEDCSMCRGLRRIDRVSNLSPTGFQETYSDHGRPVVVTDATRNWTAQQVFSFRFLKSLYQDQLLERDCQLHTTDSAFSDLGDIFNHSHPPHKRNARPWRIGWKSCGERVAAVLKQHYSRPYFLPPSSQESQLAWIYLGSPGYRETMNIDTIDQPSWQAQLRGSQRWFLHPPPECYYQCESLEVTLNPGEMIVVDTTRWYHETAVVSDELSIAVGDYFENT</sequence>